<feature type="signal peptide" evidence="3">
    <location>
        <begin position="1"/>
        <end position="20"/>
    </location>
</feature>
<evidence type="ECO:0008006" key="8">
    <source>
        <dbReference type="Google" id="ProtNLM"/>
    </source>
</evidence>
<dbReference type="InterPro" id="IPR050976">
    <property type="entry name" value="Snaclec"/>
</dbReference>
<comment type="caution">
    <text evidence="6">The sequence shown here is derived from an EMBL/GenBank/DDBJ whole genome shotgun (WGS) entry which is preliminary data.</text>
</comment>
<dbReference type="SUPFAM" id="SSF56436">
    <property type="entry name" value="C-type lectin-like"/>
    <property type="match status" value="2"/>
</dbReference>
<feature type="domain" description="CUB" evidence="4">
    <location>
        <begin position="331"/>
        <end position="439"/>
    </location>
</feature>
<dbReference type="SUPFAM" id="SSF49854">
    <property type="entry name" value="Spermadhesin, CUB domain"/>
    <property type="match status" value="1"/>
</dbReference>
<organism evidence="6 7">
    <name type="scientific">Pristionchus fissidentatus</name>
    <dbReference type="NCBI Taxonomy" id="1538716"/>
    <lineage>
        <taxon>Eukaryota</taxon>
        <taxon>Metazoa</taxon>
        <taxon>Ecdysozoa</taxon>
        <taxon>Nematoda</taxon>
        <taxon>Chromadorea</taxon>
        <taxon>Rhabditida</taxon>
        <taxon>Rhabditina</taxon>
        <taxon>Diplogasteromorpha</taxon>
        <taxon>Diplogasteroidea</taxon>
        <taxon>Neodiplogasteridae</taxon>
        <taxon>Pristionchus</taxon>
    </lineage>
</organism>
<dbReference type="InterPro" id="IPR000859">
    <property type="entry name" value="CUB_dom"/>
</dbReference>
<dbReference type="Gene3D" id="3.10.100.10">
    <property type="entry name" value="Mannose-Binding Protein A, subunit A"/>
    <property type="match status" value="2"/>
</dbReference>
<name>A0AAV5URM3_9BILA</name>
<dbReference type="PROSITE" id="PS00615">
    <property type="entry name" value="C_TYPE_LECTIN_1"/>
    <property type="match status" value="1"/>
</dbReference>
<evidence type="ECO:0000259" key="5">
    <source>
        <dbReference type="PROSITE" id="PS50041"/>
    </source>
</evidence>
<dbReference type="PANTHER" id="PTHR22991">
    <property type="entry name" value="PROTEIN CBG13490"/>
    <property type="match status" value="1"/>
</dbReference>
<evidence type="ECO:0000313" key="6">
    <source>
        <dbReference type="EMBL" id="GMT08890.1"/>
    </source>
</evidence>
<keyword evidence="1" id="KW-1015">Disulfide bond</keyword>
<dbReference type="SMART" id="SM00042">
    <property type="entry name" value="CUB"/>
    <property type="match status" value="1"/>
</dbReference>
<dbReference type="CDD" id="cd00041">
    <property type="entry name" value="CUB"/>
    <property type="match status" value="1"/>
</dbReference>
<dbReference type="InterPro" id="IPR001304">
    <property type="entry name" value="C-type_lectin-like"/>
</dbReference>
<dbReference type="Pfam" id="PF00059">
    <property type="entry name" value="Lectin_C"/>
    <property type="match status" value="1"/>
</dbReference>
<dbReference type="InterPro" id="IPR016186">
    <property type="entry name" value="C-type_lectin-like/link_sf"/>
</dbReference>
<gene>
    <name evidence="6" type="ORF">PFISCL1PPCAC_187</name>
</gene>
<dbReference type="SMART" id="SM00034">
    <property type="entry name" value="CLECT"/>
    <property type="match status" value="2"/>
</dbReference>
<dbReference type="InterPro" id="IPR018378">
    <property type="entry name" value="C-type_lectin_CS"/>
</dbReference>
<evidence type="ECO:0000256" key="3">
    <source>
        <dbReference type="SAM" id="SignalP"/>
    </source>
</evidence>
<protein>
    <recommendedName>
        <fullName evidence="8">C-type lectin</fullName>
    </recommendedName>
</protein>
<dbReference type="InterPro" id="IPR016187">
    <property type="entry name" value="CTDL_fold"/>
</dbReference>
<accession>A0AAV5URM3</accession>
<evidence type="ECO:0000256" key="2">
    <source>
        <dbReference type="PROSITE-ProRule" id="PRU00059"/>
    </source>
</evidence>
<dbReference type="PROSITE" id="PS01180">
    <property type="entry name" value="CUB"/>
    <property type="match status" value="1"/>
</dbReference>
<dbReference type="PANTHER" id="PTHR22991:SF40">
    <property type="entry name" value="PROTEIN CBG13490"/>
    <property type="match status" value="1"/>
</dbReference>
<keyword evidence="3" id="KW-0732">Signal</keyword>
<dbReference type="AlphaFoldDB" id="A0AAV5URM3"/>
<evidence type="ECO:0000259" key="4">
    <source>
        <dbReference type="PROSITE" id="PS01180"/>
    </source>
</evidence>
<reference evidence="6" key="1">
    <citation type="submission" date="2023-10" db="EMBL/GenBank/DDBJ databases">
        <title>Genome assembly of Pristionchus species.</title>
        <authorList>
            <person name="Yoshida K."/>
            <person name="Sommer R.J."/>
        </authorList>
    </citation>
    <scope>NUCLEOTIDE SEQUENCE</scope>
    <source>
        <strain evidence="6">RS5133</strain>
    </source>
</reference>
<dbReference type="EMBL" id="BTSY01000001">
    <property type="protein sequence ID" value="GMT08890.1"/>
    <property type="molecule type" value="Genomic_DNA"/>
</dbReference>
<evidence type="ECO:0000256" key="1">
    <source>
        <dbReference type="ARBA" id="ARBA00023157"/>
    </source>
</evidence>
<proteinExistence type="predicted"/>
<dbReference type="PROSITE" id="PS50041">
    <property type="entry name" value="C_TYPE_LECTIN_2"/>
    <property type="match status" value="1"/>
</dbReference>
<dbReference type="Gene3D" id="2.60.120.290">
    <property type="entry name" value="Spermadhesin, CUB domain"/>
    <property type="match status" value="1"/>
</dbReference>
<comment type="caution">
    <text evidence="2">Lacks conserved residue(s) required for the propagation of feature annotation.</text>
</comment>
<keyword evidence="7" id="KW-1185">Reference proteome</keyword>
<dbReference type="InterPro" id="IPR035914">
    <property type="entry name" value="Sperma_CUB_dom_sf"/>
</dbReference>
<feature type="domain" description="C-type lectin" evidence="5">
    <location>
        <begin position="199"/>
        <end position="312"/>
    </location>
</feature>
<dbReference type="CDD" id="cd00037">
    <property type="entry name" value="CLECT"/>
    <property type="match status" value="1"/>
</dbReference>
<dbReference type="Proteomes" id="UP001432322">
    <property type="component" value="Unassembled WGS sequence"/>
</dbReference>
<feature type="chain" id="PRO_5043809057" description="C-type lectin" evidence="3">
    <location>
        <begin position="21"/>
        <end position="443"/>
    </location>
</feature>
<feature type="non-terminal residue" evidence="6">
    <location>
        <position position="1"/>
    </location>
</feature>
<sequence>LWAMQSSLFLWCALVSVVVSQCPDGYSIMGDGRCIRVLQVDDFDVFGTLISEGVEECTKDGGTLPIIRSEQVFIFNAVLNYLNNFVNIRSHNFQENTVFNGIVCSVSKGTVHSQYFVLGMVCNSDTQRLEWMDGSPISYMRTDLNIDYDCTTNNDRIKSEPWADRWGYMDIHYHYFTMLCVAEPSECGEYDSIANSNDESQPCFKIFTDALSWKDAEKKCSDDFGNLATINSEEENKFFWRSSLSKNVMNDLHIGAYQPQQDANVWQWIDGNKIISNDVYNNFQGSFPIPGGGSCTALLTESPSANWINIGCGDLELPFICRRMAHASDECPATAPKEGEDIVPPGFPHPRVPCEYMLIVEATSLVQLEILSLEANPNTDFLVIYEGAAGNTILAHLTGTTLPVPNKFMTKSSNVMRVNWKPNYQYVNYRGFRIRYTAIATGK</sequence>
<evidence type="ECO:0000313" key="7">
    <source>
        <dbReference type="Proteomes" id="UP001432322"/>
    </source>
</evidence>